<comment type="caution">
    <text evidence="2">The sequence shown here is derived from an EMBL/GenBank/DDBJ whole genome shotgun (WGS) entry which is preliminary data.</text>
</comment>
<accession>A0ABP0QZU9</accession>
<organism evidence="2 3">
    <name type="scientific">Durusdinium trenchii</name>
    <dbReference type="NCBI Taxonomy" id="1381693"/>
    <lineage>
        <taxon>Eukaryota</taxon>
        <taxon>Sar</taxon>
        <taxon>Alveolata</taxon>
        <taxon>Dinophyceae</taxon>
        <taxon>Suessiales</taxon>
        <taxon>Symbiodiniaceae</taxon>
        <taxon>Durusdinium</taxon>
    </lineage>
</organism>
<feature type="compositionally biased region" description="Basic and acidic residues" evidence="1">
    <location>
        <begin position="12"/>
        <end position="23"/>
    </location>
</feature>
<protein>
    <submittedName>
        <fullName evidence="2">Uncharacterized protein</fullName>
    </submittedName>
</protein>
<evidence type="ECO:0000313" key="2">
    <source>
        <dbReference type="EMBL" id="CAK9092920.1"/>
    </source>
</evidence>
<feature type="region of interest" description="Disordered" evidence="1">
    <location>
        <begin position="1"/>
        <end position="23"/>
    </location>
</feature>
<evidence type="ECO:0000256" key="1">
    <source>
        <dbReference type="SAM" id="MobiDB-lite"/>
    </source>
</evidence>
<keyword evidence="3" id="KW-1185">Reference proteome</keyword>
<evidence type="ECO:0000313" key="3">
    <source>
        <dbReference type="Proteomes" id="UP001642464"/>
    </source>
</evidence>
<reference evidence="2 3" key="1">
    <citation type="submission" date="2024-02" db="EMBL/GenBank/DDBJ databases">
        <authorList>
            <person name="Chen Y."/>
            <person name="Shah S."/>
            <person name="Dougan E. K."/>
            <person name="Thang M."/>
            <person name="Chan C."/>
        </authorList>
    </citation>
    <scope>NUCLEOTIDE SEQUENCE [LARGE SCALE GENOMIC DNA]</scope>
</reference>
<name>A0ABP0QZU9_9DINO</name>
<proteinExistence type="predicted"/>
<sequence length="716" mass="80491">MPLPYREASFAAKEEEMPDRNDLPRKQAMNVIVLALNFLAAGRSLQPPVLMGRRLNPRQWRAVRRMELFLEAWLHVSPIGPSEMGRTAGKVESIEDQLLDLTQRAKILSQYKNQYFGSPDLSSQKGDPNVRRGTVVGQLAFDPMTTFKRLLSILDGVFQSYQCCTSHAIVRLDSRTKSDLLLAAVLLPLAATNLRARLSERITATDASDWGEAAACATMPGTLAQETYRSVLRKSVWARLLGPAKAWLRGKGMLDVAEELPEGKAAFEPHPIWSSLAECLQYNLVFKRAKRRPRHINIGEVQAFLKAEEIHDTLISSVEHAGAFVAVGMGPVCSSFSLAITPPVRTREHPMGLPEVSEKMREKIELGNSFALWCFDLLRRACQLGLAAWLENPHTSWMFRIPAFWDLLQSVPELGHWVVDYCRFNRRWRKRTRFVCNTLLTGHKTLCTGGHEHILLRGRSAFHRKSWTMVAQPYPPGVAYAVAASMALTVGLRSWEGRFDPAACAKITNCRVGEASKPGPPRKNRTELLEDVLLVEPRTAALQSTIFAQFVQWLESTLSEGSIYLIVDRPKSRNRGTGRVQHSSIRDREFFDFLFHVFGPLEADQPIFNASPSAFRRRWDALLKALFIPKSAGLTPGGLRAGGCVSAFQESMDIRLLMWRMRVRHQITLESYLQEVTASSVIPELEPRSRKAIAEAANVLPFLLSRYTRSRTAKGP</sequence>
<dbReference type="Proteomes" id="UP001642464">
    <property type="component" value="Unassembled WGS sequence"/>
</dbReference>
<dbReference type="EMBL" id="CAXAMM010040396">
    <property type="protein sequence ID" value="CAK9092920.1"/>
    <property type="molecule type" value="Genomic_DNA"/>
</dbReference>
<gene>
    <name evidence="2" type="ORF">SCF082_LOCUS43720</name>
</gene>